<evidence type="ECO:0000256" key="2">
    <source>
        <dbReference type="SAM" id="Phobius"/>
    </source>
</evidence>
<keyword evidence="2" id="KW-0812">Transmembrane</keyword>
<dbReference type="InterPro" id="IPR007445">
    <property type="entry name" value="PilO"/>
</dbReference>
<evidence type="ECO:0000313" key="3">
    <source>
        <dbReference type="EMBL" id="RPJ65336.1"/>
    </source>
</evidence>
<keyword evidence="4" id="KW-1185">Reference proteome</keyword>
<dbReference type="GO" id="GO:0043683">
    <property type="term" value="P:type IV pilus assembly"/>
    <property type="evidence" value="ECO:0007669"/>
    <property type="project" value="InterPro"/>
</dbReference>
<evidence type="ECO:0000256" key="1">
    <source>
        <dbReference type="SAM" id="Coils"/>
    </source>
</evidence>
<dbReference type="Proteomes" id="UP000275281">
    <property type="component" value="Unassembled WGS sequence"/>
</dbReference>
<dbReference type="AlphaFoldDB" id="A0A3N5XZ69"/>
<gene>
    <name evidence="3" type="ORF">DRW07_15640</name>
</gene>
<keyword evidence="1" id="KW-0175">Coiled coil</keyword>
<dbReference type="Pfam" id="PF04350">
    <property type="entry name" value="PilO"/>
    <property type="match status" value="1"/>
</dbReference>
<sequence length="215" mass="24514">MQAWDTYSDKFDALSGREKWLALLVGIVITIMVGFTYGIEPLMKDNTKLKTQISANQTQIKSLEMQLKIYQEALQVDPNAEYNAQLAQLKQRMSSLEQQFADELSELISPQAMPSLMNEVLSLSGALSLESMQSIQPVNIFADKPDMKDIALYQHGIQLTFTGSFAQIQSFLAELEATQWQVYWRTMQYDVDAYPEATLMIEFYTLSAEKELLRV</sequence>
<comment type="caution">
    <text evidence="3">The sequence shown here is derived from an EMBL/GenBank/DDBJ whole genome shotgun (WGS) entry which is preliminary data.</text>
</comment>
<dbReference type="RefSeq" id="WP_124028883.1">
    <property type="nucleotide sequence ID" value="NZ_JBHRSN010000014.1"/>
</dbReference>
<dbReference type="GO" id="GO:0043107">
    <property type="term" value="P:type IV pilus-dependent motility"/>
    <property type="evidence" value="ECO:0007669"/>
    <property type="project" value="InterPro"/>
</dbReference>
<feature type="coiled-coil region" evidence="1">
    <location>
        <begin position="46"/>
        <end position="106"/>
    </location>
</feature>
<name>A0A3N5XZ69_9ALTE</name>
<proteinExistence type="predicted"/>
<keyword evidence="2" id="KW-0472">Membrane</keyword>
<evidence type="ECO:0008006" key="5">
    <source>
        <dbReference type="Google" id="ProtNLM"/>
    </source>
</evidence>
<reference evidence="3 4" key="1">
    <citation type="submission" date="2018-11" db="EMBL/GenBank/DDBJ databases">
        <authorList>
            <person name="Ye M.-Q."/>
            <person name="Du Z.-J."/>
        </authorList>
    </citation>
    <scope>NUCLEOTIDE SEQUENCE [LARGE SCALE GENOMIC DNA]</scope>
    <source>
        <strain evidence="3 4">U0105</strain>
    </source>
</reference>
<feature type="transmembrane region" description="Helical" evidence="2">
    <location>
        <begin position="20"/>
        <end position="39"/>
    </location>
</feature>
<keyword evidence="2" id="KW-1133">Transmembrane helix</keyword>
<accession>A0A3N5XZ69</accession>
<organism evidence="3 4">
    <name type="scientific">Alteromonas sediminis</name>
    <dbReference type="NCBI Taxonomy" id="2259342"/>
    <lineage>
        <taxon>Bacteria</taxon>
        <taxon>Pseudomonadati</taxon>
        <taxon>Pseudomonadota</taxon>
        <taxon>Gammaproteobacteria</taxon>
        <taxon>Alteromonadales</taxon>
        <taxon>Alteromonadaceae</taxon>
        <taxon>Alteromonas/Salinimonas group</taxon>
        <taxon>Alteromonas</taxon>
    </lineage>
</organism>
<protein>
    <recommendedName>
        <fullName evidence="5">MSHA biogenesis protein MshJ</fullName>
    </recommendedName>
</protein>
<dbReference type="EMBL" id="RPOK01000005">
    <property type="protein sequence ID" value="RPJ65336.1"/>
    <property type="molecule type" value="Genomic_DNA"/>
</dbReference>
<evidence type="ECO:0000313" key="4">
    <source>
        <dbReference type="Proteomes" id="UP000275281"/>
    </source>
</evidence>
<dbReference type="OrthoDB" id="9151209at2"/>